<accession>A0ABT3E6N1</accession>
<keyword evidence="4 5" id="KW-0472">Membrane</keyword>
<feature type="transmembrane region" description="Helical" evidence="5">
    <location>
        <begin position="56"/>
        <end position="76"/>
    </location>
</feature>
<protein>
    <submittedName>
        <fullName evidence="7">Aromatic acid exporter family protein</fullName>
    </submittedName>
</protein>
<evidence type="ECO:0000259" key="6">
    <source>
        <dbReference type="Pfam" id="PF13515"/>
    </source>
</evidence>
<evidence type="ECO:0000256" key="2">
    <source>
        <dbReference type="ARBA" id="ARBA00022692"/>
    </source>
</evidence>
<keyword evidence="8" id="KW-1185">Reference proteome</keyword>
<dbReference type="Proteomes" id="UP001526225">
    <property type="component" value="Unassembled WGS sequence"/>
</dbReference>
<feature type="transmembrane region" description="Helical" evidence="5">
    <location>
        <begin position="83"/>
        <end position="102"/>
    </location>
</feature>
<dbReference type="EMBL" id="JAOZFE010000006">
    <property type="protein sequence ID" value="MCW0953593.1"/>
    <property type="molecule type" value="Genomic_DNA"/>
</dbReference>
<reference evidence="7 8" key="1">
    <citation type="submission" date="2022-10" db="EMBL/GenBank/DDBJ databases">
        <title>Weissella fermenti sp. nov., isolated from fermented cabbage.</title>
        <authorList>
            <person name="Lee J.K."/>
            <person name="Baek J.H."/>
            <person name="Choi D.G."/>
            <person name="Kim J.M."/>
            <person name="Jeon C.O."/>
        </authorList>
    </citation>
    <scope>NUCLEOTIDE SEQUENCE [LARGE SCALE GENOMIC DNA]</scope>
    <source>
        <strain evidence="7 8">KACC 18534</strain>
    </source>
</reference>
<name>A0ABT3E6N1_9LACO</name>
<evidence type="ECO:0000256" key="1">
    <source>
        <dbReference type="ARBA" id="ARBA00004141"/>
    </source>
</evidence>
<dbReference type="RefSeq" id="WP_213409094.1">
    <property type="nucleotide sequence ID" value="NZ_CP074441.1"/>
</dbReference>
<feature type="transmembrane region" description="Helical" evidence="5">
    <location>
        <begin position="108"/>
        <end position="127"/>
    </location>
</feature>
<evidence type="ECO:0000256" key="4">
    <source>
        <dbReference type="ARBA" id="ARBA00023136"/>
    </source>
</evidence>
<dbReference type="InterPro" id="IPR049453">
    <property type="entry name" value="Memb_transporter_dom"/>
</dbReference>
<keyword evidence="2 5" id="KW-0812">Transmembrane</keyword>
<comment type="caution">
    <text evidence="7">The sequence shown here is derived from an EMBL/GenBank/DDBJ whole genome shotgun (WGS) entry which is preliminary data.</text>
</comment>
<comment type="subcellular location">
    <subcellularLocation>
        <location evidence="1">Membrane</location>
        <topology evidence="1">Multi-pass membrane protein</topology>
    </subcellularLocation>
</comment>
<keyword evidence="3 5" id="KW-1133">Transmembrane helix</keyword>
<evidence type="ECO:0000256" key="3">
    <source>
        <dbReference type="ARBA" id="ARBA00022989"/>
    </source>
</evidence>
<feature type="domain" description="Integral membrane bound transporter" evidence="6">
    <location>
        <begin position="22"/>
        <end position="151"/>
    </location>
</feature>
<proteinExistence type="predicted"/>
<evidence type="ECO:0000256" key="5">
    <source>
        <dbReference type="SAM" id="Phobius"/>
    </source>
</evidence>
<evidence type="ECO:0000313" key="7">
    <source>
        <dbReference type="EMBL" id="MCW0953593.1"/>
    </source>
</evidence>
<sequence length="190" mass="20646">MTLGHFRFGMRTLKTGLSVMIIVIFFLVFHRGNPMIACLAAVFSLRQDFESTMNFGVSRVIASIIGGICSLIYFGIWNTSNQADWAQIVFIPLLLMVVIIINDGIGNTTGIIGASAAFLMIAFTLPVDGDMMYAVDRVIDTFLGLGAAILMNVGVHPNASPETHAQLSDVVRDAEAELKSDVKAFDNKNK</sequence>
<organism evidence="7 8">
    <name type="scientific">Weissella ceti</name>
    <dbReference type="NCBI Taxonomy" id="759620"/>
    <lineage>
        <taxon>Bacteria</taxon>
        <taxon>Bacillati</taxon>
        <taxon>Bacillota</taxon>
        <taxon>Bacilli</taxon>
        <taxon>Lactobacillales</taxon>
        <taxon>Lactobacillaceae</taxon>
        <taxon>Weissella</taxon>
    </lineage>
</organism>
<evidence type="ECO:0000313" key="8">
    <source>
        <dbReference type="Proteomes" id="UP001526225"/>
    </source>
</evidence>
<dbReference type="Pfam" id="PF13515">
    <property type="entry name" value="FUSC_2"/>
    <property type="match status" value="1"/>
</dbReference>
<gene>
    <name evidence="7" type="ORF">OIT44_05915</name>
</gene>